<feature type="transmembrane region" description="Helical" evidence="10">
    <location>
        <begin position="137"/>
        <end position="155"/>
    </location>
</feature>
<feature type="transmembrane region" description="Helical" evidence="10">
    <location>
        <begin position="167"/>
        <end position="187"/>
    </location>
</feature>
<evidence type="ECO:0000256" key="10">
    <source>
        <dbReference type="SAM" id="Phobius"/>
    </source>
</evidence>
<keyword evidence="5 10" id="KW-1133">Transmembrane helix</keyword>
<dbReference type="STRING" id="1148.gene:10499986"/>
<dbReference type="GO" id="GO:0016020">
    <property type="term" value="C:membrane"/>
    <property type="evidence" value="ECO:0007669"/>
    <property type="project" value="UniProtKB-SubCell"/>
</dbReference>
<reference evidence="12 13" key="1">
    <citation type="journal article" date="1995" name="DNA Res.">
        <title>Sequence analysis of the genome of the unicellular cyanobacterium Synechocystis sp. strain PCC6803. I. Sequence features in the 1 Mb region from map positions 64% to 92% of the genome.</title>
        <authorList>
            <person name="Kaneko T."/>
            <person name="Tanaka A."/>
            <person name="Sato S."/>
            <person name="Kotani H."/>
            <person name="Sazuka T."/>
            <person name="Miyajima N."/>
            <person name="Sugiura M."/>
            <person name="Tabata S."/>
        </authorList>
    </citation>
    <scope>NUCLEOTIDE SEQUENCE [LARGE SCALE GENOMIC DNA]</scope>
    <source>
        <strain evidence="13">ATCC 27184 / PCC 6803 / Kazusa</strain>
    </source>
</reference>
<evidence type="ECO:0000256" key="9">
    <source>
        <dbReference type="ARBA" id="ARBA00023284"/>
    </source>
</evidence>
<dbReference type="PaxDb" id="1148-1001241"/>
<evidence type="ECO:0000256" key="7">
    <source>
        <dbReference type="ARBA" id="ARBA00023136"/>
    </source>
</evidence>
<protein>
    <submittedName>
        <fullName evidence="12">Slr0565 protein</fullName>
    </submittedName>
</protein>
<dbReference type="KEGG" id="syn:slr0565"/>
<evidence type="ECO:0000259" key="11">
    <source>
        <dbReference type="SMART" id="SM00756"/>
    </source>
</evidence>
<keyword evidence="6" id="KW-0560">Oxidoreductase</keyword>
<reference evidence="12 13" key="2">
    <citation type="journal article" date="1996" name="DNA Res.">
        <title>Sequence analysis of the genome of the unicellular cyanobacterium Synechocystis sp. strain PCC6803. II. Sequence determination of the entire genome and assignment of potential protein-coding regions.</title>
        <authorList>
            <person name="Kaneko T."/>
            <person name="Sato S."/>
            <person name="Kotani H."/>
            <person name="Tanaka A."/>
            <person name="Asamizu E."/>
            <person name="Nakamura Y."/>
            <person name="Miyajima N."/>
            <person name="Hirosawa M."/>
            <person name="Sugiura M."/>
            <person name="Sasamoto S."/>
            <person name="Kimura T."/>
            <person name="Hosouchi T."/>
            <person name="Matsuno A."/>
            <person name="Muraki A."/>
            <person name="Nakazaki N."/>
            <person name="Naruo K."/>
            <person name="Okumura S."/>
            <person name="Shimpo S."/>
            <person name="Takeuchi C."/>
            <person name="Wada T."/>
            <person name="Watanabe A."/>
            <person name="Yamada M."/>
            <person name="Yasuda M."/>
            <person name="Tabata S."/>
        </authorList>
    </citation>
    <scope>NUCLEOTIDE SEQUENCE [LARGE SCALE GENOMIC DNA]</scope>
    <source>
        <strain evidence="13">ATCC 27184 / PCC 6803 / Kazusa</strain>
    </source>
</reference>
<dbReference type="InterPro" id="IPR044698">
    <property type="entry name" value="VKOR/LTO1"/>
</dbReference>
<proteinExistence type="inferred from homology"/>
<dbReference type="Proteomes" id="UP000001425">
    <property type="component" value="Chromosome"/>
</dbReference>
<keyword evidence="13" id="KW-1185">Reference proteome</keyword>
<gene>
    <name evidence="12" type="ordered locus">slr0565</name>
</gene>
<keyword evidence="8" id="KW-1015">Disulfide bond</keyword>
<keyword evidence="9" id="KW-0676">Redox-active center</keyword>
<keyword evidence="7 10" id="KW-0472">Membrane</keyword>
<evidence type="ECO:0000313" key="12">
    <source>
        <dbReference type="EMBL" id="BAA10482.1"/>
    </source>
</evidence>
<dbReference type="InParanoid" id="Q55392"/>
<dbReference type="InterPro" id="IPR038354">
    <property type="entry name" value="VKOR_sf"/>
</dbReference>
<feature type="domain" description="Vitamin K epoxide reductase" evidence="11">
    <location>
        <begin position="11"/>
        <end position="159"/>
    </location>
</feature>
<dbReference type="PIR" id="S75747">
    <property type="entry name" value="S75747"/>
</dbReference>
<dbReference type="InterPro" id="IPR012932">
    <property type="entry name" value="VKOR"/>
</dbReference>
<feature type="transmembrane region" description="Helical" evidence="10">
    <location>
        <begin position="16"/>
        <end position="37"/>
    </location>
</feature>
<evidence type="ECO:0000256" key="3">
    <source>
        <dbReference type="ARBA" id="ARBA00022692"/>
    </source>
</evidence>
<dbReference type="PhylomeDB" id="Q55392"/>
<accession>Q55392</accession>
<dbReference type="PANTHER" id="PTHR34573">
    <property type="entry name" value="VKC DOMAIN-CONTAINING PROTEIN"/>
    <property type="match status" value="1"/>
</dbReference>
<dbReference type="PANTHER" id="PTHR34573:SF1">
    <property type="entry name" value="VITAMIN K EPOXIDE REDUCTASE DOMAIN-CONTAINING PROTEIN"/>
    <property type="match status" value="1"/>
</dbReference>
<dbReference type="eggNOG" id="COG4243">
    <property type="taxonomic scope" value="Bacteria"/>
</dbReference>
<comment type="similarity">
    <text evidence="2">Belongs to the VKOR family.</text>
</comment>
<feature type="transmembrane region" description="Helical" evidence="10">
    <location>
        <begin position="111"/>
        <end position="131"/>
    </location>
</feature>
<name>Q55392_SYNY3</name>
<dbReference type="Gene3D" id="3.40.30.10">
    <property type="entry name" value="Glutaredoxin"/>
    <property type="match status" value="1"/>
</dbReference>
<evidence type="ECO:0000313" key="13">
    <source>
        <dbReference type="Proteomes" id="UP000001425"/>
    </source>
</evidence>
<dbReference type="AlphaFoldDB" id="Q55392"/>
<dbReference type="EMBL" id="BA000022">
    <property type="protein sequence ID" value="BAA10482.1"/>
    <property type="molecule type" value="Genomic_DNA"/>
</dbReference>
<dbReference type="GO" id="GO:0003955">
    <property type="term" value="F:NAD(P)H dehydrogenase (quinone) activity"/>
    <property type="evidence" value="ECO:0000318"/>
    <property type="project" value="GO_Central"/>
</dbReference>
<feature type="transmembrane region" description="Helical" evidence="10">
    <location>
        <begin position="69"/>
        <end position="91"/>
    </location>
</feature>
<evidence type="ECO:0000256" key="5">
    <source>
        <dbReference type="ARBA" id="ARBA00022989"/>
    </source>
</evidence>
<sequence>MVRRRSVPWIHRYSRFIMGAIAVLGILITSYLAYISFTGGEALCPVDQATGSSSCDLVLQSAYAKVFDIPLSVFGLAAYLAMGIAALVPFLVSEESNKKQRNSLEDLTGKFLLVGGTSMAVFSGYLMYISFFRLQEACWYCLTSAICSLLLFILAIVGREWEEVSQVFFTTVVVAMVTIVGTLGLYATAEGPKAGADGTIPIPAIAGQPRPPSGWPITTQSGPAEIELAEYLTAKGVLNYGAFWCPHCYDQKLLFGKEAFEKISYIECDPAGKNPQTQTCVDVGIQSFPTWGIDGELNPGVKTLRELAELTGYEGNMDFKYGLRN</sequence>
<dbReference type="SMR" id="Q55392"/>
<dbReference type="IntAct" id="Q55392">
    <property type="interactions" value="5"/>
</dbReference>
<dbReference type="GO" id="GO:0048038">
    <property type="term" value="F:quinone binding"/>
    <property type="evidence" value="ECO:0007669"/>
    <property type="project" value="UniProtKB-KW"/>
</dbReference>
<keyword evidence="3 10" id="KW-0812">Transmembrane</keyword>
<dbReference type="Pfam" id="PF07884">
    <property type="entry name" value="VKOR"/>
    <property type="match status" value="1"/>
</dbReference>
<evidence type="ECO:0000256" key="1">
    <source>
        <dbReference type="ARBA" id="ARBA00004141"/>
    </source>
</evidence>
<keyword evidence="4" id="KW-0874">Quinone</keyword>
<evidence type="ECO:0000256" key="2">
    <source>
        <dbReference type="ARBA" id="ARBA00006214"/>
    </source>
</evidence>
<evidence type="ECO:0000256" key="6">
    <source>
        <dbReference type="ARBA" id="ARBA00023002"/>
    </source>
</evidence>
<dbReference type="SMART" id="SM00756">
    <property type="entry name" value="VKc"/>
    <property type="match status" value="1"/>
</dbReference>
<evidence type="ECO:0000256" key="4">
    <source>
        <dbReference type="ARBA" id="ARBA00022719"/>
    </source>
</evidence>
<organism evidence="12 13">
    <name type="scientific">Synechocystis sp. (strain ATCC 27184 / PCC 6803 / Kazusa)</name>
    <dbReference type="NCBI Taxonomy" id="1111708"/>
    <lineage>
        <taxon>Bacteria</taxon>
        <taxon>Bacillati</taxon>
        <taxon>Cyanobacteriota</taxon>
        <taxon>Cyanophyceae</taxon>
        <taxon>Synechococcales</taxon>
        <taxon>Merismopediaceae</taxon>
        <taxon>Synechocystis</taxon>
    </lineage>
</organism>
<dbReference type="CDD" id="cd12916">
    <property type="entry name" value="VKOR_1"/>
    <property type="match status" value="1"/>
</dbReference>
<dbReference type="Gene3D" id="1.20.1440.130">
    <property type="entry name" value="VKOR domain"/>
    <property type="match status" value="1"/>
</dbReference>
<dbReference type="SUPFAM" id="SSF52833">
    <property type="entry name" value="Thioredoxin-like"/>
    <property type="match status" value="1"/>
</dbReference>
<dbReference type="InterPro" id="IPR036249">
    <property type="entry name" value="Thioredoxin-like_sf"/>
</dbReference>
<dbReference type="eggNOG" id="COG0526">
    <property type="taxonomic scope" value="Bacteria"/>
</dbReference>
<dbReference type="EnsemblBacteria" id="BAA10482">
    <property type="protein sequence ID" value="BAA10482"/>
    <property type="gene ID" value="BAA10482"/>
</dbReference>
<comment type="subcellular location">
    <subcellularLocation>
        <location evidence="1">Membrane</location>
        <topology evidence="1">Multi-pass membrane protein</topology>
    </subcellularLocation>
</comment>
<evidence type="ECO:0000256" key="8">
    <source>
        <dbReference type="ARBA" id="ARBA00023157"/>
    </source>
</evidence>